<reference evidence="3 5" key="10">
    <citation type="journal article" date="2015" name="G3 (Bethesda)">
        <title>Gene Model Annotations for Drosophila melanogaster: The Rule-Benders.</title>
        <authorList>
            <consortium name="FlyBase Consortium"/>
            <person name="Crosby M.A."/>
            <person name="Gramates L.S."/>
            <person name="Dos Santos G."/>
            <person name="Matthews B.B."/>
            <person name="St Pierre S.E."/>
            <person name="Zhou P."/>
            <person name="Schroeder A.J."/>
            <person name="Falls K."/>
            <person name="Emmert D.B."/>
            <person name="Russo S.M."/>
            <person name="Gelbart W.M."/>
            <person name="null"/>
        </authorList>
    </citation>
    <scope>NUCLEOTIDE SEQUENCE [LARGE SCALE GENOMIC DNA]</scope>
    <source>
        <strain evidence="5">Berkeley</strain>
    </source>
</reference>
<feature type="region of interest" description="Disordered" evidence="1">
    <location>
        <begin position="268"/>
        <end position="316"/>
    </location>
</feature>
<feature type="compositionally biased region" description="Low complexity" evidence="1">
    <location>
        <begin position="138"/>
        <end position="152"/>
    </location>
</feature>
<reference evidence="3 5" key="1">
    <citation type="journal article" date="2000" name="Science">
        <title>The genome sequence of Drosophila melanogaster.</title>
        <authorList>
            <person name="Adams M.D."/>
            <person name="Celniker S.E."/>
            <person name="Holt R.A."/>
            <person name="Evans C.A."/>
            <person name="Gocayne J.D."/>
            <person name="Amanatides P.G."/>
            <person name="Scherer S.E."/>
            <person name="Li P.W."/>
            <person name="Hoskins R.A."/>
            <person name="Galle R.F."/>
            <person name="George R.A."/>
            <person name="Lewis S.E."/>
            <person name="Richards S."/>
            <person name="Ashburner M."/>
            <person name="Henderson S.N."/>
            <person name="Sutton G.G."/>
            <person name="Wortman J.R."/>
            <person name="Yandell M.D."/>
            <person name="Zhang Q."/>
            <person name="Chen L.X."/>
            <person name="Brandon R.C."/>
            <person name="Rogers Y.H."/>
            <person name="Blazej R.G."/>
            <person name="Champe M."/>
            <person name="Pfeiffer B.D."/>
            <person name="Wan K.H."/>
            <person name="Doyle C."/>
            <person name="Baxter E.G."/>
            <person name="Helt G."/>
            <person name="Nelson C.R."/>
            <person name="Gabor G.L."/>
            <person name="Abril J.F."/>
            <person name="Agbayani A."/>
            <person name="An H.J."/>
            <person name="Andrews-Pfannkoch C."/>
            <person name="Baldwin D."/>
            <person name="Ballew R.M."/>
            <person name="Basu A."/>
            <person name="Baxendale J."/>
            <person name="Bayraktaroglu L."/>
            <person name="Beasley E.M."/>
            <person name="Beeson K.Y."/>
            <person name="Benos P.V."/>
            <person name="Berman B.P."/>
            <person name="Bhandari D."/>
            <person name="Bolshakov S."/>
            <person name="Borkova D."/>
            <person name="Botchan M.R."/>
            <person name="Bouck J."/>
            <person name="Brokstein P."/>
            <person name="Brottier P."/>
            <person name="Burtis K.C."/>
            <person name="Busam D.A."/>
            <person name="Butler H."/>
            <person name="Cadieu E."/>
            <person name="Center A."/>
            <person name="Chandra I."/>
            <person name="Cherry J.M."/>
            <person name="Cawley S."/>
            <person name="Dahlke C."/>
            <person name="Davenport L.B."/>
            <person name="Davies P."/>
            <person name="de Pablos B."/>
            <person name="Delcher A."/>
            <person name="Deng Z."/>
            <person name="Mays A.D."/>
            <person name="Dew I."/>
            <person name="Dietz S.M."/>
            <person name="Dodson K."/>
            <person name="Doup L.E."/>
            <person name="Downes M."/>
            <person name="Dugan-Rocha S."/>
            <person name="Dunkov B.C."/>
            <person name="Dunn P."/>
            <person name="Durbin K.J."/>
            <person name="Evangelista C.C."/>
            <person name="Ferraz C."/>
            <person name="Ferriera S."/>
            <person name="Fleischmann W."/>
            <person name="Fosler C."/>
            <person name="Gabrielian A.E."/>
            <person name="Garg N.S."/>
            <person name="Gelbart W.M."/>
            <person name="Glasser K."/>
            <person name="Glodek A."/>
            <person name="Gong F."/>
            <person name="Gorrell J.H."/>
            <person name="Gu Z."/>
            <person name="Guan P."/>
            <person name="Harris M."/>
            <person name="Harris N.L."/>
            <person name="Harvey D."/>
            <person name="Heiman T.J."/>
            <person name="Hernandez J.R."/>
            <person name="Houck J."/>
            <person name="Hostin D."/>
            <person name="Houston K.A."/>
            <person name="Howland T.J."/>
            <person name="Wei M.H."/>
            <person name="Ibegwam C."/>
            <person name="Jalali M."/>
            <person name="Kalush F."/>
            <person name="Karpen G.H."/>
            <person name="Ke Z."/>
            <person name="Kennison J.A."/>
            <person name="Ketchum K.A."/>
            <person name="Kimmel B.E."/>
            <person name="Kodira C.D."/>
            <person name="Kraft C."/>
            <person name="Kravitz S."/>
            <person name="Kulp D."/>
            <person name="Lai Z."/>
            <person name="Lasko P."/>
            <person name="Lei Y."/>
            <person name="Levitsky A.A."/>
            <person name="Li J."/>
            <person name="Li Z."/>
            <person name="Liang Y."/>
            <person name="Lin X."/>
            <person name="Liu X."/>
            <person name="Mattei B."/>
            <person name="McIntosh T.C."/>
            <person name="McLeod M.P."/>
            <person name="McPherson D."/>
            <person name="Merkulov G."/>
            <person name="Milshina N.V."/>
            <person name="Mobarry C."/>
            <person name="Morris J."/>
            <person name="Moshrefi A."/>
            <person name="Mount S.M."/>
            <person name="Moy M."/>
            <person name="Murphy B."/>
            <person name="Murphy L."/>
            <person name="Muzny D.M."/>
            <person name="Nelson D.L."/>
            <person name="Nelson D.R."/>
            <person name="Nelson K.A."/>
            <person name="Nixon K."/>
            <person name="Nusskern D.R."/>
            <person name="Pacleb J.M."/>
            <person name="Palazzolo M."/>
            <person name="Pittman G.S."/>
            <person name="Pan S."/>
            <person name="Pollard J."/>
            <person name="Puri V."/>
            <person name="Reese M.G."/>
            <person name="Reinert K."/>
            <person name="Remington K."/>
            <person name="Saunders R.D."/>
            <person name="Scheeler F."/>
            <person name="Shen H."/>
            <person name="Shue B.C."/>
            <person name="Siden-Kiamos I."/>
            <person name="Simpson M."/>
            <person name="Skupski M.P."/>
            <person name="Smith T."/>
            <person name="Spier E."/>
            <person name="Spradling A.C."/>
            <person name="Stapleton M."/>
            <person name="Strong R."/>
            <person name="Sun E."/>
            <person name="Svirskas R."/>
            <person name="Tector C."/>
            <person name="Turner R."/>
            <person name="Venter E."/>
            <person name="Wang A.H."/>
            <person name="Wang X."/>
            <person name="Wang Z.Y."/>
            <person name="Wassarman D.A."/>
            <person name="Weinstock G.M."/>
            <person name="Weissenbach J."/>
            <person name="Williams S.M."/>
            <person name="WoodageT"/>
            <person name="Worley K.C."/>
            <person name="Wu D."/>
            <person name="Yang S."/>
            <person name="Yao Q.A."/>
            <person name="Ye J."/>
            <person name="Yeh R.F."/>
            <person name="Zaveri J.S."/>
            <person name="Zhan M."/>
            <person name="Zhang G."/>
            <person name="Zhao Q."/>
            <person name="Zheng L."/>
            <person name="Zheng X.H."/>
            <person name="Zhong F.N."/>
            <person name="Zhong W."/>
            <person name="Zhou X."/>
            <person name="Zhu S."/>
            <person name="Zhu X."/>
            <person name="Smith H.O."/>
            <person name="Gibbs R.A."/>
            <person name="Myers E.W."/>
            <person name="Rubin G.M."/>
            <person name="Venter J.C."/>
        </authorList>
    </citation>
    <scope>NUCLEOTIDE SEQUENCE [LARGE SCALE GENOMIC DNA]</scope>
    <source>
        <strain evidence="5">Berkeley</strain>
    </source>
</reference>
<dbReference type="Proteomes" id="UP000000803">
    <property type="component" value="Chromosome 3L"/>
</dbReference>
<accession>M9PHZ2</accession>
<proteinExistence type="predicted"/>
<organism evidence="3 5">
    <name type="scientific">Drosophila melanogaster</name>
    <name type="common">Fruit fly</name>
    <dbReference type="NCBI Taxonomy" id="7227"/>
    <lineage>
        <taxon>Eukaryota</taxon>
        <taxon>Metazoa</taxon>
        <taxon>Ecdysozoa</taxon>
        <taxon>Arthropoda</taxon>
        <taxon>Hexapoda</taxon>
        <taxon>Insecta</taxon>
        <taxon>Pterygota</taxon>
        <taxon>Neoptera</taxon>
        <taxon>Endopterygota</taxon>
        <taxon>Diptera</taxon>
        <taxon>Brachycera</taxon>
        <taxon>Muscomorpha</taxon>
        <taxon>Ephydroidea</taxon>
        <taxon>Drosophilidae</taxon>
        <taxon>Drosophila</taxon>
        <taxon>Sophophora</taxon>
    </lineage>
</organism>
<dbReference type="PANTHER" id="PTHR48209">
    <property type="entry name" value="AGL056WP"/>
    <property type="match status" value="1"/>
</dbReference>
<dbReference type="RefSeq" id="NP_001261677.1">
    <property type="nucleotide sequence ID" value="NM_001274748.1"/>
</dbReference>
<sequence>MKFVILLCVLSALLLQIEASPLQRLSRSERAVSRQQTVNNEVAPAVAPASDDDDDDDDEDDDDEPDLGDLIDDDDDDDEEEDDDEDEEDDTPQGQAAPAATASDDDEEEDDDDDDYLDRLFDDILGDDEDEDDDDETPAATAQQSAVAAAPAQTLDEVAPAAASSVSAGISDGVDLPAESGNAAEVLAAGNAADESVSAAVAPAQNAAASSSNNEGDLKNNVIDMSTDAFQARHNHFIDAIFSRINRIVSENYDPYVVNLTGRSVLPNAASGSNVKAANKKQSTSSKVGGHKKLKNTRSEPRSVNSNQEAREAAVKLQEQLTQLQSELAIKAVEKRPSPTSPATESESDSGSPKAETRTVSGSKTGQKKSSNKQNTKKASGLKSGNYNQPAGASKAGASSAGAVEKLQKAEGRLSGLASLKRVGNVKVISDAEGRNSTIKAKFTLGPLVLRVEKSFKKGSVRSVKSATARTNEMMGRIKFSVLDDRATLMSIKVQQPKQVEVESKDNHDRTREFVWRRTPKIAKLVNEKLKLAAESLFAPQGVEVVRL</sequence>
<evidence type="ECO:0000313" key="4">
    <source>
        <dbReference type="FlyBase" id="FBgn0000451"/>
    </source>
</evidence>
<dbReference type="GeneID" id="44135"/>
<protein>
    <submittedName>
        <fullName evidence="3">Ectodermal, isoform E</fullName>
    </submittedName>
</protein>
<evidence type="ECO:0000313" key="5">
    <source>
        <dbReference type="Proteomes" id="UP000000803"/>
    </source>
</evidence>
<feature type="signal peptide" evidence="2">
    <location>
        <begin position="1"/>
        <end position="19"/>
    </location>
</feature>
<evidence type="ECO:0000256" key="2">
    <source>
        <dbReference type="SAM" id="SignalP"/>
    </source>
</evidence>
<feature type="region of interest" description="Disordered" evidence="1">
    <location>
        <begin position="23"/>
        <end position="152"/>
    </location>
</feature>
<dbReference type="DNASU" id="44135"/>
<reference evidence="3 5" key="5">
    <citation type="journal article" date="2002" name="Genome Biol.">
        <title>Heterochromatic sequences in a Drosophila whole-genome shotgun assembly.</title>
        <authorList>
            <person name="Hoskins R.A."/>
            <person name="Smith C.D."/>
            <person name="Carlson J.W."/>
            <person name="Carvalho A.B."/>
            <person name="Halpern A."/>
            <person name="Kaminker J.S."/>
            <person name="Kennedy C."/>
            <person name="Mungall C.J."/>
            <person name="Sullivan B.A."/>
            <person name="Sutton G.G."/>
            <person name="Yasuhara J.C."/>
            <person name="Wakimoto B.T."/>
            <person name="Myers E.W."/>
            <person name="Celniker S.E."/>
            <person name="Rubin G.M."/>
            <person name="Karpen G.H."/>
        </authorList>
    </citation>
    <scope>NUCLEOTIDE SEQUENCE [LARGE SCALE GENOMIC DNA]</scope>
    <source>
        <strain evidence="5">Berkeley</strain>
    </source>
</reference>
<keyword evidence="5" id="KW-1185">Reference proteome</keyword>
<dbReference type="AlphaFoldDB" id="M9PHZ2"/>
<reference evidence="3 5" key="11">
    <citation type="journal article" date="2015" name="Genome Res.">
        <title>The Release 6 reference sequence of the Drosophila melanogaster genome.</title>
        <authorList>
            <person name="Hoskins R.A."/>
            <person name="Carlson J.W."/>
            <person name="Wan K.H."/>
            <person name="Park S."/>
            <person name="Mendez I."/>
            <person name="Galle S.E."/>
            <person name="Booth B.W."/>
            <person name="Pfeiffer B.D."/>
            <person name="George R.A."/>
            <person name="Svirskas R."/>
            <person name="Krzywinski M."/>
            <person name="Schein J."/>
            <person name="Accardo M.C."/>
            <person name="Damia E."/>
            <person name="Messina G."/>
            <person name="Mendez-Lago M."/>
            <person name="de Pablos B."/>
            <person name="Demakova O.V."/>
            <person name="Andreyeva E.N."/>
            <person name="Boldyreva L.V."/>
            <person name="Marra M."/>
            <person name="Carvalho A.B."/>
            <person name="Dimitri P."/>
            <person name="Villasante A."/>
            <person name="Zhimulev I.F."/>
            <person name="Rubin G.M."/>
            <person name="Karpen G.H."/>
            <person name="Celniker S.E."/>
        </authorList>
    </citation>
    <scope>NUCLEOTIDE SEQUENCE [LARGE SCALE GENOMIC DNA]</scope>
    <source>
        <strain evidence="5">Berkeley</strain>
    </source>
</reference>
<evidence type="ECO:0000313" key="3">
    <source>
        <dbReference type="EMBL" id="AGB94371.1"/>
    </source>
</evidence>
<reference evidence="3 5" key="7">
    <citation type="journal article" date="2007" name="Science">
        <title>The Release 5.1 annotation of Drosophila melanogaster heterochromatin.</title>
        <authorList>
            <person name="Smith C.D."/>
            <person name="Shu S."/>
            <person name="Mungall C.J."/>
            <person name="Karpen G.H."/>
        </authorList>
    </citation>
    <scope>NUCLEOTIDE SEQUENCE [LARGE SCALE GENOMIC DNA]</scope>
    <source>
        <strain evidence="5">Berkeley</strain>
    </source>
</reference>
<dbReference type="FlyBase" id="FBgn0000451">
    <property type="gene designation" value="ect"/>
</dbReference>
<reference evidence="3 5" key="9">
    <citation type="journal article" date="2015" name="G3 (Bethesda)">
        <title>Gene Model Annotations for Drosophila melanogaster: Impact of High-Throughput Data.</title>
        <authorList>
            <consortium name="FlyBase Consortium"/>
            <person name="Matthews B.B."/>
            <person name="Dos Santos G."/>
            <person name="Crosby M.A."/>
            <person name="Emmert D.B."/>
            <person name="St Pierre S.E."/>
            <person name="Gramates L.S."/>
            <person name="Zhou P."/>
            <person name="Schroeder A.J."/>
            <person name="Falls K."/>
            <person name="Strelets V."/>
            <person name="Russo S.M."/>
            <person name="Gelbart W.M."/>
            <person name="null"/>
        </authorList>
    </citation>
    <scope>NUCLEOTIDE SEQUENCE [LARGE SCALE GENOMIC DNA]</scope>
    <source>
        <strain evidence="5">Berkeley</strain>
    </source>
</reference>
<dbReference type="PANTHER" id="PTHR48209:SF2">
    <property type="entry name" value="FI24008P1"/>
    <property type="match status" value="1"/>
</dbReference>
<dbReference type="Bgee" id="FBgn0000451">
    <property type="expression patterns" value="Expressed in adult tracheocyte (Drosophila) in Malpighian tubule and 36 other cell types or tissues"/>
</dbReference>
<feature type="chain" id="PRO_5004101879" evidence="2">
    <location>
        <begin position="20"/>
        <end position="548"/>
    </location>
</feature>
<dbReference type="GO" id="GO:0035295">
    <property type="term" value="P:tube development"/>
    <property type="evidence" value="ECO:0000270"/>
    <property type="project" value="FlyBase"/>
</dbReference>
<reference evidence="3 5" key="3">
    <citation type="journal article" date="2002" name="Genome Biol.">
        <title>Annotation of the Drosophila melanogaster euchromatic genome: a systematic review.</title>
        <authorList>
            <person name="Misra S."/>
            <person name="Crosby M.A."/>
            <person name="Mungall C.J."/>
            <person name="Matthews B.B."/>
            <person name="Campbell K.S."/>
            <person name="Hradecky P."/>
            <person name="Huang Y."/>
            <person name="Kaminker J.S."/>
            <person name="Millburn G.H."/>
            <person name="Prochnik S.E."/>
            <person name="Smith C.D."/>
            <person name="Tupy J.L."/>
            <person name="Whitfied E.J."/>
            <person name="Bayraktaroglu L."/>
            <person name="Berman B.P."/>
            <person name="Bettencourt B.R."/>
            <person name="Celniker S.E."/>
            <person name="de Grey A.D."/>
            <person name="Drysdale R.A."/>
            <person name="Harris N.L."/>
            <person name="Richter J."/>
            <person name="Russo S."/>
            <person name="Schroeder A.J."/>
            <person name="Shu S.Q."/>
            <person name="Stapleton M."/>
            <person name="Yamada C."/>
            <person name="Ashburner M."/>
            <person name="Gelbart W.M."/>
            <person name="Rubin G.M."/>
            <person name="Lewis S.E."/>
        </authorList>
    </citation>
    <scope>GENOME REANNOTATION</scope>
    <source>
        <strain evidence="5">Berkeley</strain>
    </source>
</reference>
<feature type="compositionally biased region" description="Low complexity" evidence="1">
    <location>
        <begin position="92"/>
        <end position="102"/>
    </location>
</feature>
<dbReference type="VEuPathDB" id="VectorBase:FBgn0000451"/>
<gene>
    <name evidence="3 4" type="primary">ect</name>
    <name evidence="3" type="synonym">CG11965</name>
    <name evidence="3" type="synonym">Difl</name>
    <name evidence="3" type="synonym">Dmel\CG6611</name>
    <name evidence="3" type="synonym">DROECT</name>
    <name evidence="3" type="synonym">Ifl</name>
    <name evidence="3 4" type="ORF">CG6611</name>
    <name evidence="3" type="ORF">Dmel_CG6611</name>
</gene>
<feature type="compositionally biased region" description="Acidic residues" evidence="1">
    <location>
        <begin position="50"/>
        <end position="91"/>
    </location>
</feature>
<dbReference type="ExpressionAtlas" id="M9PHZ2">
    <property type="expression patterns" value="baseline and differential"/>
</dbReference>
<dbReference type="CTD" id="100379198"/>
<keyword evidence="2" id="KW-0732">Signal</keyword>
<dbReference type="SMR" id="M9PHZ2"/>
<feature type="compositionally biased region" description="Acidic residues" evidence="1">
    <location>
        <begin position="124"/>
        <end position="137"/>
    </location>
</feature>
<reference evidence="3 5" key="6">
    <citation type="journal article" date="2005" name="PLoS Comput. Biol.">
        <title>Combined evidence annotation of transposable elements in genome sequences.</title>
        <authorList>
            <person name="Quesneville H."/>
            <person name="Bergman C.M."/>
            <person name="Andrieu O."/>
            <person name="Autard D."/>
            <person name="Nouaud D."/>
            <person name="Ashburner M."/>
            <person name="Anxolabehere D."/>
        </authorList>
    </citation>
    <scope>NUCLEOTIDE SEQUENCE [LARGE SCALE GENOMIC DNA]</scope>
    <source>
        <strain evidence="5">Berkeley</strain>
    </source>
</reference>
<reference evidence="3 5" key="2">
    <citation type="journal article" date="2002" name="Genome Biol.">
        <title>Finishing a whole-genome shotgun: release 3 of the Drosophila melanogaster euchromatic genome sequence.</title>
        <authorList>
            <person name="Celniker S.E."/>
            <person name="Wheeler D.A."/>
            <person name="Kronmiller B."/>
            <person name="Carlson J.W."/>
            <person name="Halpern A."/>
            <person name="Patel S."/>
            <person name="Adams M."/>
            <person name="Champe M."/>
            <person name="Dugan S.P."/>
            <person name="Frise E."/>
            <person name="Hodgson A."/>
            <person name="George R.A."/>
            <person name="Hoskins R.A."/>
            <person name="Laverty T."/>
            <person name="Muzny D.M."/>
            <person name="Nelson C.R."/>
            <person name="Pacleb J.M."/>
            <person name="Park S."/>
            <person name="Pfeiffer B.D."/>
            <person name="Richards S."/>
            <person name="Sodergren E.J."/>
            <person name="Svirskas R."/>
            <person name="Tabor P.E."/>
            <person name="Wan K."/>
            <person name="Stapleton M."/>
            <person name="Sutton G.G."/>
            <person name="Venter C."/>
            <person name="Weinstock G."/>
            <person name="Scherer S.E."/>
            <person name="Myers E.W."/>
            <person name="Gibbs R.A."/>
            <person name="Rubin G.M."/>
        </authorList>
    </citation>
    <scope>NUCLEOTIDE SEQUENCE [LARGE SCALE GENOMIC DNA]</scope>
    <source>
        <strain evidence="5">Berkeley</strain>
    </source>
</reference>
<reference evidence="3 5" key="4">
    <citation type="journal article" date="2002" name="Genome Biol.">
        <title>The transposable elements of the Drosophila melanogaster euchromatin: a genomics perspective.</title>
        <authorList>
            <person name="Kaminker J.S."/>
            <person name="Bergman C.M."/>
            <person name="Kronmiller B."/>
            <person name="Carlson J."/>
            <person name="Svirskas R."/>
            <person name="Patel S."/>
            <person name="Frise E."/>
            <person name="Wheeler D.A."/>
            <person name="Lewis S.E."/>
            <person name="Rubin G.M."/>
            <person name="Ashburner M."/>
            <person name="Celniker S.E."/>
        </authorList>
    </citation>
    <scope>NUCLEOTIDE SEQUENCE [LARGE SCALE GENOMIC DNA]</scope>
    <source>
        <strain evidence="5">Berkeley</strain>
    </source>
</reference>
<dbReference type="EMBL" id="AE014296">
    <property type="protein sequence ID" value="AGB94371.1"/>
    <property type="molecule type" value="Genomic_DNA"/>
</dbReference>
<name>M9PHZ2_DROME</name>
<dbReference type="KEGG" id="dme:Dmel_CG6611"/>
<dbReference type="AGR" id="FB:FBgn0000451"/>
<reference evidence="3 5" key="8">
    <citation type="journal article" date="2007" name="Science">
        <title>Sequence finishing and mapping of Drosophila melanogaster heterochromatin.</title>
        <authorList>
            <person name="Hoskins R.A."/>
            <person name="Carlson J.W."/>
            <person name="Kennedy C."/>
            <person name="Acevedo D."/>
            <person name="Evans-Holm M."/>
            <person name="Frise E."/>
            <person name="Wan K.H."/>
            <person name="Park S."/>
            <person name="Mendez-Lago M."/>
            <person name="Rossi F."/>
            <person name="Villasante A."/>
            <person name="Dimitri P."/>
            <person name="Karpen G.H."/>
            <person name="Celniker S.E."/>
        </authorList>
    </citation>
    <scope>NUCLEOTIDE SEQUENCE [LARGE SCALE GENOMIC DNA]</scope>
    <source>
        <strain evidence="5">Berkeley</strain>
    </source>
</reference>
<feature type="compositionally biased region" description="Acidic residues" evidence="1">
    <location>
        <begin position="103"/>
        <end position="116"/>
    </location>
</feature>
<dbReference type="OrthoDB" id="6381952at2759"/>
<feature type="compositionally biased region" description="Polar residues" evidence="1">
    <location>
        <begin position="270"/>
        <end position="287"/>
    </location>
</feature>
<evidence type="ECO:0000256" key="1">
    <source>
        <dbReference type="SAM" id="MobiDB-lite"/>
    </source>
</evidence>
<dbReference type="BioGRID-ORCS" id="44135">
    <property type="hits" value="0 hits in 1 CRISPR screen"/>
</dbReference>
<feature type="region of interest" description="Disordered" evidence="1">
    <location>
        <begin position="332"/>
        <end position="399"/>
    </location>
</feature>